<accession>A0A4Y2BEF4</accession>
<evidence type="ECO:0000313" key="2">
    <source>
        <dbReference type="Proteomes" id="UP000499080"/>
    </source>
</evidence>
<keyword evidence="2" id="KW-1185">Reference proteome</keyword>
<gene>
    <name evidence="1" type="ORF">AVEN_178338_1</name>
</gene>
<dbReference type="AlphaFoldDB" id="A0A4Y2BEF4"/>
<sequence length="88" mass="9960">MPEDEVICDSFQPILSEIERWLPHMPRHCEGTLRGIVKYLASSTITALISVREVKRFEVAGKGPRSEKKITSSLNQLIGYRLTEGTML</sequence>
<protein>
    <submittedName>
        <fullName evidence="1">Uncharacterized protein</fullName>
    </submittedName>
</protein>
<evidence type="ECO:0000313" key="1">
    <source>
        <dbReference type="EMBL" id="GBL89909.1"/>
    </source>
</evidence>
<proteinExistence type="predicted"/>
<organism evidence="1 2">
    <name type="scientific">Araneus ventricosus</name>
    <name type="common">Orbweaver spider</name>
    <name type="synonym">Epeira ventricosa</name>
    <dbReference type="NCBI Taxonomy" id="182803"/>
    <lineage>
        <taxon>Eukaryota</taxon>
        <taxon>Metazoa</taxon>
        <taxon>Ecdysozoa</taxon>
        <taxon>Arthropoda</taxon>
        <taxon>Chelicerata</taxon>
        <taxon>Arachnida</taxon>
        <taxon>Araneae</taxon>
        <taxon>Araneomorphae</taxon>
        <taxon>Entelegynae</taxon>
        <taxon>Araneoidea</taxon>
        <taxon>Araneidae</taxon>
        <taxon>Araneus</taxon>
    </lineage>
</organism>
<reference evidence="1 2" key="1">
    <citation type="journal article" date="2019" name="Sci. Rep.">
        <title>Orb-weaving spider Araneus ventricosus genome elucidates the spidroin gene catalogue.</title>
        <authorList>
            <person name="Kono N."/>
            <person name="Nakamura H."/>
            <person name="Ohtoshi R."/>
            <person name="Moran D.A.P."/>
            <person name="Shinohara A."/>
            <person name="Yoshida Y."/>
            <person name="Fujiwara M."/>
            <person name="Mori M."/>
            <person name="Tomita M."/>
            <person name="Arakawa K."/>
        </authorList>
    </citation>
    <scope>NUCLEOTIDE SEQUENCE [LARGE SCALE GENOMIC DNA]</scope>
</reference>
<name>A0A4Y2BEF4_ARAVE</name>
<dbReference type="EMBL" id="BGPR01000068">
    <property type="protein sequence ID" value="GBL89909.1"/>
    <property type="molecule type" value="Genomic_DNA"/>
</dbReference>
<comment type="caution">
    <text evidence="1">The sequence shown here is derived from an EMBL/GenBank/DDBJ whole genome shotgun (WGS) entry which is preliminary data.</text>
</comment>
<dbReference type="Proteomes" id="UP000499080">
    <property type="component" value="Unassembled WGS sequence"/>
</dbReference>